<evidence type="ECO:0000256" key="1">
    <source>
        <dbReference type="SAM" id="MobiDB-lite"/>
    </source>
</evidence>
<evidence type="ECO:0000313" key="4">
    <source>
        <dbReference type="WBParaSite" id="TASK_0000271501-mRNA-1"/>
    </source>
</evidence>
<dbReference type="Proteomes" id="UP000282613">
    <property type="component" value="Unassembled WGS sequence"/>
</dbReference>
<dbReference type="AlphaFoldDB" id="A0A0R3VZ71"/>
<evidence type="ECO:0000313" key="3">
    <source>
        <dbReference type="Proteomes" id="UP000282613"/>
    </source>
</evidence>
<feature type="compositionally biased region" description="Low complexity" evidence="1">
    <location>
        <begin position="46"/>
        <end position="69"/>
    </location>
</feature>
<sequence length="134" mass="14529">MGEDDEDFDINAIIDSNWSSRGPEDRHGMPHESQRPRLKSLDSLKLHSLPGDSTSTSCSIQSSIISPSTNVGETTLPALAEMDEDGNSDVKEESGKSPTDGGEQTQTDDQGEKFSTLKNGQSTSKLKNPFTTRK</sequence>
<name>A0A0R3VZ71_TAEAS</name>
<reference evidence="4" key="1">
    <citation type="submission" date="2017-02" db="UniProtKB">
        <authorList>
            <consortium name="WormBaseParasite"/>
        </authorList>
    </citation>
    <scope>IDENTIFICATION</scope>
</reference>
<feature type="compositionally biased region" description="Polar residues" evidence="1">
    <location>
        <begin position="116"/>
        <end position="134"/>
    </location>
</feature>
<feature type="compositionally biased region" description="Basic and acidic residues" evidence="1">
    <location>
        <begin position="22"/>
        <end position="45"/>
    </location>
</feature>
<dbReference type="WBParaSite" id="TASK_0000271501-mRNA-1">
    <property type="protein sequence ID" value="TASK_0000271501-mRNA-1"/>
    <property type="gene ID" value="TASK_0000271501"/>
</dbReference>
<accession>A0A0R3VZ71</accession>
<proteinExistence type="predicted"/>
<feature type="region of interest" description="Disordered" evidence="1">
    <location>
        <begin position="1"/>
        <end position="134"/>
    </location>
</feature>
<protein>
    <submittedName>
        <fullName evidence="4">CTNNB1_binding domain-containing protein</fullName>
    </submittedName>
</protein>
<gene>
    <name evidence="2" type="ORF">TASK_LOCUS2716</name>
</gene>
<keyword evidence="3" id="KW-1185">Reference proteome</keyword>
<organism evidence="4">
    <name type="scientific">Taenia asiatica</name>
    <name type="common">Asian tapeworm</name>
    <dbReference type="NCBI Taxonomy" id="60517"/>
    <lineage>
        <taxon>Eukaryota</taxon>
        <taxon>Metazoa</taxon>
        <taxon>Spiralia</taxon>
        <taxon>Lophotrochozoa</taxon>
        <taxon>Platyhelminthes</taxon>
        <taxon>Cestoda</taxon>
        <taxon>Eucestoda</taxon>
        <taxon>Cyclophyllidea</taxon>
        <taxon>Taeniidae</taxon>
        <taxon>Taenia</taxon>
    </lineage>
</organism>
<reference evidence="2 3" key="2">
    <citation type="submission" date="2018-11" db="EMBL/GenBank/DDBJ databases">
        <authorList>
            <consortium name="Pathogen Informatics"/>
        </authorList>
    </citation>
    <scope>NUCLEOTIDE SEQUENCE [LARGE SCALE GENOMIC DNA]</scope>
</reference>
<dbReference type="EMBL" id="UYRS01002696">
    <property type="protein sequence ID" value="VDK25963.1"/>
    <property type="molecule type" value="Genomic_DNA"/>
</dbReference>
<evidence type="ECO:0000313" key="2">
    <source>
        <dbReference type="EMBL" id="VDK25963.1"/>
    </source>
</evidence>